<sequence>MVSMNKKAVLAFSVASAFFLTALLPSGQTFATNAKTDTHKVNSVLAIPIPQSAVLRFSNMVTSDQVFIDKVKSYMTWEDQQIFERAKGNIAFYLRDLASGLYNRNTDEEEMTRFVTSAIFEYTGDTSKSEFMAWKIVRVFLYGKV</sequence>
<evidence type="ECO:0000256" key="1">
    <source>
        <dbReference type="SAM" id="SignalP"/>
    </source>
</evidence>
<keyword evidence="1" id="KW-0732">Signal</keyword>
<feature type="chain" id="PRO_5046358127" evidence="1">
    <location>
        <begin position="32"/>
        <end position="145"/>
    </location>
</feature>
<evidence type="ECO:0000313" key="3">
    <source>
        <dbReference type="Proteomes" id="UP001575622"/>
    </source>
</evidence>
<protein>
    <submittedName>
        <fullName evidence="2">Uncharacterized protein</fullName>
    </submittedName>
</protein>
<evidence type="ECO:0000313" key="2">
    <source>
        <dbReference type="EMBL" id="MFB0844295.1"/>
    </source>
</evidence>
<accession>A0ABV4V2X2</accession>
<name>A0ABV4V2X2_9BACL</name>
<reference evidence="2 3" key="1">
    <citation type="submission" date="2024-09" db="EMBL/GenBank/DDBJ databases">
        <authorList>
            <person name="Makale K.P.P."/>
            <person name="Makhzoum A."/>
            <person name="Rantong G."/>
            <person name="Rahube T.O."/>
        </authorList>
    </citation>
    <scope>NUCLEOTIDE SEQUENCE [LARGE SCALE GENOMIC DNA]</scope>
    <source>
        <strain evidence="2 3">KM_D13</strain>
    </source>
</reference>
<comment type="caution">
    <text evidence="2">The sequence shown here is derived from an EMBL/GenBank/DDBJ whole genome shotgun (WGS) entry which is preliminary data.</text>
</comment>
<dbReference type="Proteomes" id="UP001575622">
    <property type="component" value="Unassembled WGS sequence"/>
</dbReference>
<proteinExistence type="predicted"/>
<dbReference type="EMBL" id="JBHDLN010000009">
    <property type="protein sequence ID" value="MFB0844295.1"/>
    <property type="molecule type" value="Genomic_DNA"/>
</dbReference>
<keyword evidence="3" id="KW-1185">Reference proteome</keyword>
<organism evidence="2 3">
    <name type="scientific">Paenibacillus oleatilyticus</name>
    <dbReference type="NCBI Taxonomy" id="2594886"/>
    <lineage>
        <taxon>Bacteria</taxon>
        <taxon>Bacillati</taxon>
        <taxon>Bacillota</taxon>
        <taxon>Bacilli</taxon>
        <taxon>Bacillales</taxon>
        <taxon>Paenibacillaceae</taxon>
        <taxon>Paenibacillus</taxon>
    </lineage>
</organism>
<feature type="signal peptide" evidence="1">
    <location>
        <begin position="1"/>
        <end position="31"/>
    </location>
</feature>
<gene>
    <name evidence="2" type="ORF">ACEU3E_19090</name>
</gene>
<dbReference type="RefSeq" id="WP_373954054.1">
    <property type="nucleotide sequence ID" value="NZ_JBHDLN010000009.1"/>
</dbReference>